<protein>
    <submittedName>
        <fullName evidence="1">Uncharacterized protein</fullName>
    </submittedName>
</protein>
<dbReference type="AlphaFoldDB" id="A0A2S8GG61"/>
<accession>A0A2S8GG61</accession>
<gene>
    <name evidence="1" type="ORF">C5Y98_00430</name>
</gene>
<comment type="caution">
    <text evidence="1">The sequence shown here is derived from an EMBL/GenBank/DDBJ whole genome shotgun (WGS) entry which is preliminary data.</text>
</comment>
<dbReference type="OrthoDB" id="289058at2"/>
<reference evidence="1 2" key="1">
    <citation type="submission" date="2018-02" db="EMBL/GenBank/DDBJ databases">
        <title>Comparative genomes isolates from brazilian mangrove.</title>
        <authorList>
            <person name="Araujo J.E."/>
            <person name="Taketani R.G."/>
            <person name="Silva M.C.P."/>
            <person name="Loureco M.V."/>
            <person name="Andreote F.D."/>
        </authorList>
    </citation>
    <scope>NUCLEOTIDE SEQUENCE [LARGE SCALE GENOMIC DNA]</scope>
    <source>
        <strain evidence="1 2">NAP PRIS-MGV</strain>
    </source>
</reference>
<dbReference type="RefSeq" id="WP_146118433.1">
    <property type="nucleotide sequence ID" value="NZ_PUIB01000001.1"/>
</dbReference>
<evidence type="ECO:0000313" key="1">
    <source>
        <dbReference type="EMBL" id="PQO43413.1"/>
    </source>
</evidence>
<proteinExistence type="predicted"/>
<evidence type="ECO:0000313" key="2">
    <source>
        <dbReference type="Proteomes" id="UP000239388"/>
    </source>
</evidence>
<name>A0A2S8GG61_9BACT</name>
<dbReference type="Proteomes" id="UP000239388">
    <property type="component" value="Unassembled WGS sequence"/>
</dbReference>
<sequence length="87" mass="9588">MHTLDLLEQAITAAEQLGYRVRREWLDGNGGGSCEVAGKKWIFLDLSLDSHEQLMQVLDAVAQDEALQTIPLPSALESLAQRARRAA</sequence>
<dbReference type="EMBL" id="PUIB01000001">
    <property type="protein sequence ID" value="PQO43413.1"/>
    <property type="molecule type" value="Genomic_DNA"/>
</dbReference>
<organism evidence="1 2">
    <name type="scientific">Blastopirellula marina</name>
    <dbReference type="NCBI Taxonomy" id="124"/>
    <lineage>
        <taxon>Bacteria</taxon>
        <taxon>Pseudomonadati</taxon>
        <taxon>Planctomycetota</taxon>
        <taxon>Planctomycetia</taxon>
        <taxon>Pirellulales</taxon>
        <taxon>Pirellulaceae</taxon>
        <taxon>Blastopirellula</taxon>
    </lineage>
</organism>